<evidence type="ECO:0000256" key="2">
    <source>
        <dbReference type="ARBA" id="ARBA00009347"/>
    </source>
</evidence>
<feature type="domain" description="Acyl-CoA oxidase/dehydrogenase middle" evidence="7">
    <location>
        <begin position="1"/>
        <end position="96"/>
    </location>
</feature>
<evidence type="ECO:0008006" key="9">
    <source>
        <dbReference type="Google" id="ProtNLM"/>
    </source>
</evidence>
<feature type="domain" description="Acyl-CoA dehydrogenase/oxidase C-terminal" evidence="6">
    <location>
        <begin position="108"/>
        <end position="160"/>
    </location>
</feature>
<dbReference type="Pfam" id="PF00441">
    <property type="entry name" value="Acyl-CoA_dh_1"/>
    <property type="match status" value="1"/>
</dbReference>
<dbReference type="InterPro" id="IPR036250">
    <property type="entry name" value="AcylCo_DH-like_C"/>
</dbReference>
<dbReference type="PANTHER" id="PTHR43884">
    <property type="entry name" value="ACYL-COA DEHYDROGENASE"/>
    <property type="match status" value="1"/>
</dbReference>
<comment type="caution">
    <text evidence="8">The sequence shown here is derived from an EMBL/GenBank/DDBJ whole genome shotgun (WGS) entry which is preliminary data.</text>
</comment>
<evidence type="ECO:0000313" key="8">
    <source>
        <dbReference type="EMBL" id="GAH83069.1"/>
    </source>
</evidence>
<protein>
    <recommendedName>
        <fullName evidence="9">Acyl-CoA oxidase/dehydrogenase middle domain-containing protein</fullName>
    </recommendedName>
</protein>
<accession>X1JXT8</accession>
<dbReference type="InterPro" id="IPR046373">
    <property type="entry name" value="Acyl-CoA_Oxase/DH_mid-dom_sf"/>
</dbReference>
<dbReference type="SUPFAM" id="SSF56645">
    <property type="entry name" value="Acyl-CoA dehydrogenase NM domain-like"/>
    <property type="match status" value="1"/>
</dbReference>
<comment type="similarity">
    <text evidence="2">Belongs to the acyl-CoA dehydrogenase family.</text>
</comment>
<feature type="non-terminal residue" evidence="8">
    <location>
        <position position="160"/>
    </location>
</feature>
<dbReference type="Gene3D" id="2.40.110.10">
    <property type="entry name" value="Butyryl-CoA Dehydrogenase, subunit A, domain 2"/>
    <property type="match status" value="1"/>
</dbReference>
<dbReference type="Pfam" id="PF02770">
    <property type="entry name" value="Acyl-CoA_dh_M"/>
    <property type="match status" value="1"/>
</dbReference>
<dbReference type="InterPro" id="IPR009100">
    <property type="entry name" value="AcylCoA_DH/oxidase_NM_dom_sf"/>
</dbReference>
<proteinExistence type="inferred from homology"/>
<dbReference type="SUPFAM" id="SSF47203">
    <property type="entry name" value="Acyl-CoA dehydrogenase C-terminal domain-like"/>
    <property type="match status" value="1"/>
</dbReference>
<keyword evidence="4" id="KW-0274">FAD</keyword>
<dbReference type="AlphaFoldDB" id="X1JXT8"/>
<evidence type="ECO:0000259" key="7">
    <source>
        <dbReference type="Pfam" id="PF02770"/>
    </source>
</evidence>
<dbReference type="InterPro" id="IPR009075">
    <property type="entry name" value="AcylCo_DH/oxidase_C"/>
</dbReference>
<feature type="non-terminal residue" evidence="8">
    <location>
        <position position="1"/>
    </location>
</feature>
<evidence type="ECO:0000256" key="5">
    <source>
        <dbReference type="ARBA" id="ARBA00023002"/>
    </source>
</evidence>
<dbReference type="FunFam" id="2.40.110.10:FF:000001">
    <property type="entry name" value="Acyl-CoA dehydrogenase, mitochondrial"/>
    <property type="match status" value="1"/>
</dbReference>
<evidence type="ECO:0000259" key="6">
    <source>
        <dbReference type="Pfam" id="PF00441"/>
    </source>
</evidence>
<sequence length="160" mass="17041">AFAVTEAEAGSDIGNIKTTATRTDKGYVLNGTKQFITNGGEAEIYIVIALTDKTKGPRGASALLVEKGTPGFSFGRKEKKMGIRTSATSELVFEDCLVPEENIIGREGMGFITTIRLFDLSRPGIGAQAVGLAQGALEAAVDYAKQRVQFEHPIISFQAV</sequence>
<dbReference type="GO" id="GO:0003995">
    <property type="term" value="F:acyl-CoA dehydrogenase activity"/>
    <property type="evidence" value="ECO:0007669"/>
    <property type="project" value="TreeGrafter"/>
</dbReference>
<reference evidence="8" key="1">
    <citation type="journal article" date="2014" name="Front. Microbiol.">
        <title>High frequency of phylogenetically diverse reductive dehalogenase-homologous genes in deep subseafloor sedimentary metagenomes.</title>
        <authorList>
            <person name="Kawai M."/>
            <person name="Futagami T."/>
            <person name="Toyoda A."/>
            <person name="Takaki Y."/>
            <person name="Nishi S."/>
            <person name="Hori S."/>
            <person name="Arai W."/>
            <person name="Tsubouchi T."/>
            <person name="Morono Y."/>
            <person name="Uchiyama I."/>
            <person name="Ito T."/>
            <person name="Fujiyama A."/>
            <person name="Inagaki F."/>
            <person name="Takami H."/>
        </authorList>
    </citation>
    <scope>NUCLEOTIDE SEQUENCE</scope>
    <source>
        <strain evidence="8">Expedition CK06-06</strain>
    </source>
</reference>
<gene>
    <name evidence="8" type="ORF">S03H2_68389</name>
</gene>
<dbReference type="PANTHER" id="PTHR43884:SF12">
    <property type="entry name" value="ISOVALERYL-COA DEHYDROGENASE, MITOCHONDRIAL-RELATED"/>
    <property type="match status" value="1"/>
</dbReference>
<dbReference type="InterPro" id="IPR006091">
    <property type="entry name" value="Acyl-CoA_Oxase/DH_mid-dom"/>
</dbReference>
<evidence type="ECO:0000256" key="4">
    <source>
        <dbReference type="ARBA" id="ARBA00022827"/>
    </source>
</evidence>
<keyword evidence="5" id="KW-0560">Oxidoreductase</keyword>
<comment type="cofactor">
    <cofactor evidence="1">
        <name>FAD</name>
        <dbReference type="ChEBI" id="CHEBI:57692"/>
    </cofactor>
</comment>
<dbReference type="Gene3D" id="1.20.140.10">
    <property type="entry name" value="Butyryl-CoA Dehydrogenase, subunit A, domain 3"/>
    <property type="match status" value="1"/>
</dbReference>
<organism evidence="8">
    <name type="scientific">marine sediment metagenome</name>
    <dbReference type="NCBI Taxonomy" id="412755"/>
    <lineage>
        <taxon>unclassified sequences</taxon>
        <taxon>metagenomes</taxon>
        <taxon>ecological metagenomes</taxon>
    </lineage>
</organism>
<name>X1JXT8_9ZZZZ</name>
<evidence type="ECO:0000256" key="1">
    <source>
        <dbReference type="ARBA" id="ARBA00001974"/>
    </source>
</evidence>
<evidence type="ECO:0000256" key="3">
    <source>
        <dbReference type="ARBA" id="ARBA00022630"/>
    </source>
</evidence>
<keyword evidence="3" id="KW-0285">Flavoprotein</keyword>
<dbReference type="EMBL" id="BARU01044954">
    <property type="protein sequence ID" value="GAH83069.1"/>
    <property type="molecule type" value="Genomic_DNA"/>
</dbReference>